<feature type="repeat" description="PPR" evidence="2">
    <location>
        <begin position="316"/>
        <end position="350"/>
    </location>
</feature>
<dbReference type="Proteomes" id="UP000655225">
    <property type="component" value="Unassembled WGS sequence"/>
</dbReference>
<dbReference type="PROSITE" id="PS51375">
    <property type="entry name" value="PPR"/>
    <property type="match status" value="6"/>
</dbReference>
<sequence>MAISRSKHLIFSTFTYRQISLAFLSSSSQTNLPLHQNLQNETLISSVVSILREQRSKSRWNFIKSLYPCGFSPNEVSQIMLHVKNNPHLALRFFLWSEKKSLCKHDLLSYSTIIHILARARSKNLAQTLIQTAIRVSEVDDPDLSSKPPKIFETLAKTYRSCDSAPFVFDLLIKACLQARKIDRAISIVRMLRSRWIYPTIGTCNSLIRSVSRLRGSDAGFAIYKEILGLDDEIEHKVSKVRVSPNVQTFNTLMLSFYQDGIMEKVEEIWVEMEKYKCEPNVFSYSVAMAGFCDDGKMARALRLWEEMRIGQTKPDVMAYNTLISGFCKIGEMGRAEELFQEMALMGTEATCLTYEHLIKGYCSIGDIDSAIFLYKDMSRKDFRPEASTVDEMIGGMCDKSKVSEGLEFLRDVMKKLDLFPSRTSYEFLIKGLCKEGKMEEALKLQTEMVGKGFEPNLETYSAFVDGYMKQGNEEMAVRLRKEMFEIRLQLGSAGTNSSREELSPRNIRQLLVLMYHADDFILSRHSASIKSFQQLPNAGYEDVEIKLRTWSAKGMKNKAVIRRSSQLAMERKEKDCGRVCEERADDLCVKEKDWGSKVLNSLMRWEEASRRDYTVFSRMLFVQNSMNVSKLNMLGQSGDSKTILKLMVMKDKAASSKATVKNQKVLDQIPNSFLSFLSRSILLYPWALPINFIQFWNTSNRAFKWVILVSQNMSKAETTTIMHWKDDYRFNERGNCCFQWESS</sequence>
<keyword evidence="4" id="KW-1185">Reference proteome</keyword>
<dbReference type="PANTHER" id="PTHR45613:SF9">
    <property type="entry name" value="MITOCHONDRIAL GROUP I INTRON SPLICING FACTOR CCM1"/>
    <property type="match status" value="1"/>
</dbReference>
<proteinExistence type="predicted"/>
<dbReference type="InterPro" id="IPR002885">
    <property type="entry name" value="PPR_rpt"/>
</dbReference>
<dbReference type="InterPro" id="IPR011990">
    <property type="entry name" value="TPR-like_helical_dom_sf"/>
</dbReference>
<keyword evidence="1" id="KW-0677">Repeat</keyword>
<protein>
    <recommendedName>
        <fullName evidence="5">Pentatricopeptide repeat-containing protein</fullName>
    </recommendedName>
</protein>
<dbReference type="Gene3D" id="1.25.40.10">
    <property type="entry name" value="Tetratricopeptide repeat domain"/>
    <property type="match status" value="4"/>
</dbReference>
<name>A0A835DNM4_TETSI</name>
<feature type="repeat" description="PPR" evidence="2">
    <location>
        <begin position="281"/>
        <end position="315"/>
    </location>
</feature>
<gene>
    <name evidence="3" type="ORF">HHK36_003145</name>
</gene>
<dbReference type="EMBL" id="JABCRI010000002">
    <property type="protein sequence ID" value="KAF8410613.1"/>
    <property type="molecule type" value="Genomic_DNA"/>
</dbReference>
<feature type="repeat" description="PPR" evidence="2">
    <location>
        <begin position="422"/>
        <end position="456"/>
    </location>
</feature>
<dbReference type="PANTHER" id="PTHR45613">
    <property type="entry name" value="PENTATRICOPEPTIDE REPEAT-CONTAINING PROTEIN"/>
    <property type="match status" value="1"/>
</dbReference>
<dbReference type="AlphaFoldDB" id="A0A835DNM4"/>
<dbReference type="Pfam" id="PF13041">
    <property type="entry name" value="PPR_2"/>
    <property type="match status" value="3"/>
</dbReference>
<reference evidence="3 4" key="1">
    <citation type="submission" date="2020-04" db="EMBL/GenBank/DDBJ databases">
        <title>Plant Genome Project.</title>
        <authorList>
            <person name="Zhang R.-G."/>
        </authorList>
    </citation>
    <scope>NUCLEOTIDE SEQUENCE [LARGE SCALE GENOMIC DNA]</scope>
    <source>
        <strain evidence="3">YNK0</strain>
        <tissue evidence="3">Leaf</tissue>
    </source>
</reference>
<comment type="caution">
    <text evidence="3">The sequence shown here is derived from an EMBL/GenBank/DDBJ whole genome shotgun (WGS) entry which is preliminary data.</text>
</comment>
<feature type="repeat" description="PPR" evidence="2">
    <location>
        <begin position="351"/>
        <end position="385"/>
    </location>
</feature>
<dbReference type="OrthoDB" id="185373at2759"/>
<dbReference type="NCBIfam" id="TIGR00756">
    <property type="entry name" value="PPR"/>
    <property type="match status" value="5"/>
</dbReference>
<organism evidence="3 4">
    <name type="scientific">Tetracentron sinense</name>
    <name type="common">Spur-leaf</name>
    <dbReference type="NCBI Taxonomy" id="13715"/>
    <lineage>
        <taxon>Eukaryota</taxon>
        <taxon>Viridiplantae</taxon>
        <taxon>Streptophyta</taxon>
        <taxon>Embryophyta</taxon>
        <taxon>Tracheophyta</taxon>
        <taxon>Spermatophyta</taxon>
        <taxon>Magnoliopsida</taxon>
        <taxon>Trochodendrales</taxon>
        <taxon>Trochodendraceae</taxon>
        <taxon>Tetracentron</taxon>
    </lineage>
</organism>
<evidence type="ECO:0000256" key="1">
    <source>
        <dbReference type="ARBA" id="ARBA00022737"/>
    </source>
</evidence>
<evidence type="ECO:0000313" key="3">
    <source>
        <dbReference type="EMBL" id="KAF8410613.1"/>
    </source>
</evidence>
<evidence type="ECO:0000256" key="2">
    <source>
        <dbReference type="PROSITE-ProRule" id="PRU00708"/>
    </source>
</evidence>
<feature type="repeat" description="PPR" evidence="2">
    <location>
        <begin position="246"/>
        <end position="280"/>
    </location>
</feature>
<evidence type="ECO:0000313" key="4">
    <source>
        <dbReference type="Proteomes" id="UP000655225"/>
    </source>
</evidence>
<evidence type="ECO:0008006" key="5">
    <source>
        <dbReference type="Google" id="ProtNLM"/>
    </source>
</evidence>
<accession>A0A835DNM4</accession>
<feature type="repeat" description="PPR" evidence="2">
    <location>
        <begin position="457"/>
        <end position="491"/>
    </location>
</feature>